<protein>
    <submittedName>
        <fullName evidence="1">Uncharacterized protein</fullName>
    </submittedName>
</protein>
<dbReference type="AlphaFoldDB" id="A0A382ZFL4"/>
<gene>
    <name evidence="1" type="ORF">METZ01_LOCUS446863</name>
</gene>
<proteinExistence type="predicted"/>
<reference evidence="1" key="1">
    <citation type="submission" date="2018-05" db="EMBL/GenBank/DDBJ databases">
        <authorList>
            <person name="Lanie J.A."/>
            <person name="Ng W.-L."/>
            <person name="Kazmierczak K.M."/>
            <person name="Andrzejewski T.M."/>
            <person name="Davidsen T.M."/>
            <person name="Wayne K.J."/>
            <person name="Tettelin H."/>
            <person name="Glass J.I."/>
            <person name="Rusch D."/>
            <person name="Podicherti R."/>
            <person name="Tsui H.-C.T."/>
            <person name="Winkler M.E."/>
        </authorList>
    </citation>
    <scope>NUCLEOTIDE SEQUENCE</scope>
</reference>
<evidence type="ECO:0000313" key="1">
    <source>
        <dbReference type="EMBL" id="SVD94009.1"/>
    </source>
</evidence>
<organism evidence="1">
    <name type="scientific">marine metagenome</name>
    <dbReference type="NCBI Taxonomy" id="408172"/>
    <lineage>
        <taxon>unclassified sequences</taxon>
        <taxon>metagenomes</taxon>
        <taxon>ecological metagenomes</taxon>
    </lineage>
</organism>
<sequence>MEDAQVAARRGMPFTGIPAAGQRAAFDRFWNNGFAVYRVDSLDVAGWSHGLRPWCRIPKVVASGLPVWA</sequence>
<accession>A0A382ZFL4</accession>
<dbReference type="EMBL" id="UINC01183309">
    <property type="protein sequence ID" value="SVD94009.1"/>
    <property type="molecule type" value="Genomic_DNA"/>
</dbReference>
<name>A0A382ZFL4_9ZZZZ</name>